<evidence type="ECO:0000313" key="3">
    <source>
        <dbReference type="Proteomes" id="UP000287166"/>
    </source>
</evidence>
<dbReference type="GO" id="GO:0000171">
    <property type="term" value="F:ribonuclease MRP activity"/>
    <property type="evidence" value="ECO:0007669"/>
    <property type="project" value="TreeGrafter"/>
</dbReference>
<dbReference type="OrthoDB" id="20109at2759"/>
<gene>
    <name evidence="2" type="ORF">SCP_0409500</name>
</gene>
<dbReference type="Pfam" id="PF08228">
    <property type="entry name" value="RNase_P_pop3"/>
    <property type="match status" value="1"/>
</dbReference>
<dbReference type="AlphaFoldDB" id="A0A401GK69"/>
<accession>A0A401GK69</accession>
<evidence type="ECO:0000256" key="1">
    <source>
        <dbReference type="SAM" id="MobiDB-lite"/>
    </source>
</evidence>
<dbReference type="Gene3D" id="3.30.1330.30">
    <property type="match status" value="1"/>
</dbReference>
<dbReference type="GO" id="GO:0034965">
    <property type="term" value="P:intronic box C/D snoRNA processing"/>
    <property type="evidence" value="ECO:0007669"/>
    <property type="project" value="TreeGrafter"/>
</dbReference>
<dbReference type="RefSeq" id="XP_027613479.1">
    <property type="nucleotide sequence ID" value="XM_027757678.1"/>
</dbReference>
<proteinExistence type="predicted"/>
<dbReference type="GeneID" id="38779483"/>
<dbReference type="InterPro" id="IPR013241">
    <property type="entry name" value="RNase_P_Pop3"/>
</dbReference>
<dbReference type="GO" id="GO:0005829">
    <property type="term" value="C:cytosol"/>
    <property type="evidence" value="ECO:0007669"/>
    <property type="project" value="TreeGrafter"/>
</dbReference>
<dbReference type="Proteomes" id="UP000287166">
    <property type="component" value="Unassembled WGS sequence"/>
</dbReference>
<dbReference type="GO" id="GO:0000172">
    <property type="term" value="C:ribonuclease MRP complex"/>
    <property type="evidence" value="ECO:0007669"/>
    <property type="project" value="TreeGrafter"/>
</dbReference>
<feature type="region of interest" description="Disordered" evidence="1">
    <location>
        <begin position="56"/>
        <end position="85"/>
    </location>
</feature>
<dbReference type="GO" id="GO:0006364">
    <property type="term" value="P:rRNA processing"/>
    <property type="evidence" value="ECO:0007669"/>
    <property type="project" value="InterPro"/>
</dbReference>
<dbReference type="GO" id="GO:0008033">
    <property type="term" value="P:tRNA processing"/>
    <property type="evidence" value="ECO:0007669"/>
    <property type="project" value="InterPro"/>
</dbReference>
<dbReference type="PANTHER" id="PTHR28272:SF1">
    <property type="entry name" value="RIBONUCLEASES P_MRP PROTEIN SUBUNIT POP3"/>
    <property type="match status" value="1"/>
</dbReference>
<sequence>MLAWMGVSATKTFSSLCGVDWLAPMVSTAVKAACSFLSDEHGSFWKPSPARVLPSAATMSDQAARSYTHRGSNRARPRDKQNSKVVYKSVVDNPFRVDWPSVPVNLQNSILARVVAMAEGVSELHLHREKQSRKRKRAAAGPRVPKRRKVDGSSEGAVVAEATADAAHDDTGGASSEPVLASSSKATAIPEPPILQHLTFGINEVTKLLEQLAQSSRTIITAGQEPSEPDTQQPRRYPRLILVCRADIDPPLLIAHIPHLVSACNSARRPDDLSGHMCDDICLVPLPKGAEFSLSEAMGLRRVSVMAIDSSAPELTEMAPLLEQIPTLRSSWLIPPAVHQGKPPIPKQIIPTHIKMLRTTAPKDMKAAKEERARGRAAAKKRRKALKEKGAIPKKVVVGAAKGS</sequence>
<comment type="caution">
    <text evidence="2">The sequence shown here is derived from an EMBL/GenBank/DDBJ whole genome shotgun (WGS) entry which is preliminary data.</text>
</comment>
<dbReference type="InParanoid" id="A0A401GK69"/>
<feature type="compositionally biased region" description="Low complexity" evidence="1">
    <location>
        <begin position="155"/>
        <end position="165"/>
    </location>
</feature>
<evidence type="ECO:0000313" key="2">
    <source>
        <dbReference type="EMBL" id="GBE82566.1"/>
    </source>
</evidence>
<feature type="compositionally biased region" description="Basic residues" evidence="1">
    <location>
        <begin position="127"/>
        <end position="149"/>
    </location>
</feature>
<name>A0A401GK69_9APHY</name>
<reference evidence="2 3" key="1">
    <citation type="journal article" date="2018" name="Sci. Rep.">
        <title>Genome sequence of the cauliflower mushroom Sparassis crispa (Hanabiratake) and its association with beneficial usage.</title>
        <authorList>
            <person name="Kiyama R."/>
            <person name="Furutani Y."/>
            <person name="Kawaguchi K."/>
            <person name="Nakanishi T."/>
        </authorList>
    </citation>
    <scope>NUCLEOTIDE SEQUENCE [LARGE SCALE GENOMIC DNA]</scope>
</reference>
<feature type="region of interest" description="Disordered" evidence="1">
    <location>
        <begin position="126"/>
        <end position="184"/>
    </location>
</feature>
<dbReference type="GO" id="GO:0004526">
    <property type="term" value="F:ribonuclease P activity"/>
    <property type="evidence" value="ECO:0007669"/>
    <property type="project" value="TreeGrafter"/>
</dbReference>
<dbReference type="PANTHER" id="PTHR28272">
    <property type="entry name" value="RIBONUCLEASES P/MRP PROTEIN SUBUNIT POP3"/>
    <property type="match status" value="1"/>
</dbReference>
<dbReference type="EMBL" id="BFAD01000004">
    <property type="protein sequence ID" value="GBE82566.1"/>
    <property type="molecule type" value="Genomic_DNA"/>
</dbReference>
<dbReference type="InterPro" id="IPR029064">
    <property type="entry name" value="Ribosomal_eL30-like_sf"/>
</dbReference>
<keyword evidence="3" id="KW-1185">Reference proteome</keyword>
<protein>
    <submittedName>
        <fullName evidence="2">Uncharacterized protein</fullName>
    </submittedName>
</protein>
<organism evidence="2 3">
    <name type="scientific">Sparassis crispa</name>
    <dbReference type="NCBI Taxonomy" id="139825"/>
    <lineage>
        <taxon>Eukaryota</taxon>
        <taxon>Fungi</taxon>
        <taxon>Dikarya</taxon>
        <taxon>Basidiomycota</taxon>
        <taxon>Agaricomycotina</taxon>
        <taxon>Agaricomycetes</taxon>
        <taxon>Polyporales</taxon>
        <taxon>Sparassidaceae</taxon>
        <taxon>Sparassis</taxon>
    </lineage>
</organism>
<dbReference type="STRING" id="139825.A0A401GK69"/>
<dbReference type="GO" id="GO:0005655">
    <property type="term" value="C:nucleolar ribonuclease P complex"/>
    <property type="evidence" value="ECO:0007669"/>
    <property type="project" value="TreeGrafter"/>
</dbReference>